<dbReference type="InterPro" id="IPR004640">
    <property type="entry name" value="HscB"/>
</dbReference>
<dbReference type="GO" id="GO:0005739">
    <property type="term" value="C:mitochondrion"/>
    <property type="evidence" value="ECO:0007669"/>
    <property type="project" value="TreeGrafter"/>
</dbReference>
<dbReference type="RefSeq" id="XP_034012453.1">
    <property type="nucleotide sequence ID" value="XM_034155422.1"/>
</dbReference>
<dbReference type="EMBL" id="SWFT01000085">
    <property type="protein sequence ID" value="KAA8902629.1"/>
    <property type="molecule type" value="Genomic_DNA"/>
</dbReference>
<dbReference type="Pfam" id="PF07743">
    <property type="entry name" value="HSCB_C"/>
    <property type="match status" value="1"/>
</dbReference>
<dbReference type="GeneID" id="54781389"/>
<dbReference type="Gene3D" id="1.10.287.110">
    <property type="entry name" value="DnaJ domain"/>
    <property type="match status" value="1"/>
</dbReference>
<dbReference type="Proteomes" id="UP000449547">
    <property type="component" value="Unassembled WGS sequence"/>
</dbReference>
<sequence>MTLPMMMWRVSATAWRHGVRYQSTAPANMFSLYPKNFPHGGPPHDPFVVNDRALRREYKLLQSVAHPDKQASATDDAQSTEINKSYRILSNPYTRLCHLIQLHHPAHVDISDDAVAKDLIAKYQNKSPENSSRYKEMLMTVLDAHESLELADTEKDLEELETENDLRIGDSEDAIDAAIRRQWPPADWDELMIAAIKLKYWVNIQNACKEWEPGKPVHLTH</sequence>
<accession>A0A642UNS0</accession>
<dbReference type="OMA" id="TVELKYW"/>
<dbReference type="AlphaFoldDB" id="A0A642UNS0"/>
<evidence type="ECO:0000313" key="5">
    <source>
        <dbReference type="Proteomes" id="UP000449547"/>
    </source>
</evidence>
<dbReference type="GO" id="GO:0051259">
    <property type="term" value="P:protein complex oligomerization"/>
    <property type="evidence" value="ECO:0007669"/>
    <property type="project" value="InterPro"/>
</dbReference>
<keyword evidence="5" id="KW-1185">Reference proteome</keyword>
<dbReference type="SUPFAM" id="SSF46565">
    <property type="entry name" value="Chaperone J-domain"/>
    <property type="match status" value="1"/>
</dbReference>
<gene>
    <name evidence="4" type="ORF">DIURU_002738</name>
</gene>
<dbReference type="GO" id="GO:0044571">
    <property type="term" value="P:[2Fe-2S] cluster assembly"/>
    <property type="evidence" value="ECO:0007669"/>
    <property type="project" value="InterPro"/>
</dbReference>
<dbReference type="PANTHER" id="PTHR14021:SF15">
    <property type="entry name" value="IRON-SULFUR CLUSTER CO-CHAPERONE PROTEIN HSCB"/>
    <property type="match status" value="1"/>
</dbReference>
<reference evidence="4 5" key="1">
    <citation type="submission" date="2019-07" db="EMBL/GenBank/DDBJ databases">
        <title>Genome assembly of two rare yeast pathogens: Diutina rugosa and Trichomonascus ciferrii.</title>
        <authorList>
            <person name="Mixao V."/>
            <person name="Saus E."/>
            <person name="Hansen A."/>
            <person name="Lass-Flor C."/>
            <person name="Gabaldon T."/>
        </authorList>
    </citation>
    <scope>NUCLEOTIDE SEQUENCE [LARGE SCALE GENOMIC DNA]</scope>
    <source>
        <strain evidence="4 5">CBS 613</strain>
    </source>
</reference>
<protein>
    <recommendedName>
        <fullName evidence="3">Co-chaperone HscB C-terminal oligomerisation domain-containing protein</fullName>
    </recommendedName>
</protein>
<comment type="caution">
    <text evidence="4">The sequence shown here is derived from an EMBL/GenBank/DDBJ whole genome shotgun (WGS) entry which is preliminary data.</text>
</comment>
<dbReference type="PANTHER" id="PTHR14021">
    <property type="entry name" value="IRON-SULFUR CLUSTER CO-CHAPERONE PROTEIN HSCB"/>
    <property type="match status" value="1"/>
</dbReference>
<dbReference type="NCBIfam" id="TIGR00714">
    <property type="entry name" value="hscB"/>
    <property type="match status" value="1"/>
</dbReference>
<dbReference type="GO" id="GO:0001671">
    <property type="term" value="F:ATPase activator activity"/>
    <property type="evidence" value="ECO:0007669"/>
    <property type="project" value="InterPro"/>
</dbReference>
<evidence type="ECO:0000313" key="4">
    <source>
        <dbReference type="EMBL" id="KAA8902629.1"/>
    </source>
</evidence>
<organism evidence="4 5">
    <name type="scientific">Diutina rugosa</name>
    <name type="common">Yeast</name>
    <name type="synonym">Candida rugosa</name>
    <dbReference type="NCBI Taxonomy" id="5481"/>
    <lineage>
        <taxon>Eukaryota</taxon>
        <taxon>Fungi</taxon>
        <taxon>Dikarya</taxon>
        <taxon>Ascomycota</taxon>
        <taxon>Saccharomycotina</taxon>
        <taxon>Pichiomycetes</taxon>
        <taxon>Debaryomycetaceae</taxon>
        <taxon>Diutina</taxon>
    </lineage>
</organism>
<proteinExistence type="inferred from homology"/>
<dbReference type="VEuPathDB" id="FungiDB:DIURU_002738"/>
<name>A0A642UNS0_DIURU</name>
<dbReference type="OrthoDB" id="448954at2759"/>
<evidence type="ECO:0000256" key="2">
    <source>
        <dbReference type="ARBA" id="ARBA00023186"/>
    </source>
</evidence>
<dbReference type="SUPFAM" id="SSF47144">
    <property type="entry name" value="HSC20 (HSCB), C-terminal oligomerisation domain"/>
    <property type="match status" value="1"/>
</dbReference>
<dbReference type="Gene3D" id="1.20.1280.20">
    <property type="entry name" value="HscB, C-terminal domain"/>
    <property type="match status" value="1"/>
</dbReference>
<dbReference type="GO" id="GO:0051087">
    <property type="term" value="F:protein-folding chaperone binding"/>
    <property type="evidence" value="ECO:0007669"/>
    <property type="project" value="InterPro"/>
</dbReference>
<comment type="similarity">
    <text evidence="1">Belongs to the HscB family.</text>
</comment>
<dbReference type="InterPro" id="IPR009073">
    <property type="entry name" value="HscB_oligo_C"/>
</dbReference>
<evidence type="ECO:0000259" key="3">
    <source>
        <dbReference type="Pfam" id="PF07743"/>
    </source>
</evidence>
<feature type="domain" description="Co-chaperone HscB C-terminal oligomerisation" evidence="3">
    <location>
        <begin position="134"/>
        <end position="209"/>
    </location>
</feature>
<dbReference type="InterPro" id="IPR036869">
    <property type="entry name" value="J_dom_sf"/>
</dbReference>
<evidence type="ECO:0000256" key="1">
    <source>
        <dbReference type="ARBA" id="ARBA00010476"/>
    </source>
</evidence>
<keyword evidence="2" id="KW-0143">Chaperone</keyword>
<dbReference type="InterPro" id="IPR036386">
    <property type="entry name" value="HscB_C_sf"/>
</dbReference>